<dbReference type="SUPFAM" id="SSF53474">
    <property type="entry name" value="alpha/beta-Hydrolases"/>
    <property type="match status" value="1"/>
</dbReference>
<proteinExistence type="predicted"/>
<dbReference type="InterPro" id="IPR000073">
    <property type="entry name" value="AB_hydrolase_1"/>
</dbReference>
<dbReference type="Pfam" id="PF12697">
    <property type="entry name" value="Abhydrolase_6"/>
    <property type="match status" value="1"/>
</dbReference>
<feature type="domain" description="AB hydrolase-1" evidence="1">
    <location>
        <begin position="27"/>
        <end position="256"/>
    </location>
</feature>
<dbReference type="PANTHER" id="PTHR43798:SF33">
    <property type="entry name" value="HYDROLASE, PUTATIVE (AFU_ORTHOLOGUE AFUA_2G14860)-RELATED"/>
    <property type="match status" value="1"/>
</dbReference>
<comment type="caution">
    <text evidence="2">The sequence shown here is derived from an EMBL/GenBank/DDBJ whole genome shotgun (WGS) entry which is preliminary data.</text>
</comment>
<gene>
    <name evidence="2" type="ORF">GCM10009765_25190</name>
</gene>
<keyword evidence="3" id="KW-1185">Reference proteome</keyword>
<keyword evidence="2" id="KW-0378">Hydrolase</keyword>
<sequence>MTHSVSGRAKIDNGELYYEVAGSGRPVILLHGGLLTSQMWDEQYEMLADTHRVVRVDARAHGKSSTPTEAFAYHEDVRDLLDVLDIERATLVGLSGGARAAINFGLTYPRRTEALVLVAPGIDGMQTRDPVIIDLMSQLMTVTDTAAGVEIFLRMWVDGPLRTPEQVSPAVRKRCLAMAMETVSRHNPASQGLARELDAIHRVAELRMPILAMVGDLDSSDIHEVVDLVVKEAAAARKMLIPGAGHNISLEQREAFRLALLDFLRETQH</sequence>
<evidence type="ECO:0000313" key="2">
    <source>
        <dbReference type="EMBL" id="GAA1674773.1"/>
    </source>
</evidence>
<dbReference type="PANTHER" id="PTHR43798">
    <property type="entry name" value="MONOACYLGLYCEROL LIPASE"/>
    <property type="match status" value="1"/>
</dbReference>
<dbReference type="Gene3D" id="3.40.50.1820">
    <property type="entry name" value="alpha/beta hydrolase"/>
    <property type="match status" value="1"/>
</dbReference>
<protein>
    <submittedName>
        <fullName evidence="2">Alpha/beta hydrolase</fullName>
    </submittedName>
</protein>
<evidence type="ECO:0000313" key="3">
    <source>
        <dbReference type="Proteomes" id="UP001500618"/>
    </source>
</evidence>
<reference evidence="3" key="1">
    <citation type="journal article" date="2019" name="Int. J. Syst. Evol. Microbiol.">
        <title>The Global Catalogue of Microorganisms (GCM) 10K type strain sequencing project: providing services to taxonomists for standard genome sequencing and annotation.</title>
        <authorList>
            <consortium name="The Broad Institute Genomics Platform"/>
            <consortium name="The Broad Institute Genome Sequencing Center for Infectious Disease"/>
            <person name="Wu L."/>
            <person name="Ma J."/>
        </authorList>
    </citation>
    <scope>NUCLEOTIDE SEQUENCE [LARGE SCALE GENOMIC DNA]</scope>
    <source>
        <strain evidence="3">JCM 14718</strain>
    </source>
</reference>
<organism evidence="2 3">
    <name type="scientific">Fodinicola feengrottensis</name>
    <dbReference type="NCBI Taxonomy" id="435914"/>
    <lineage>
        <taxon>Bacteria</taxon>
        <taxon>Bacillati</taxon>
        <taxon>Actinomycetota</taxon>
        <taxon>Actinomycetes</taxon>
        <taxon>Mycobacteriales</taxon>
        <taxon>Fodinicola</taxon>
    </lineage>
</organism>
<dbReference type="InterPro" id="IPR050266">
    <property type="entry name" value="AB_hydrolase_sf"/>
</dbReference>
<accession>A0ABP4SNI3</accession>
<dbReference type="GO" id="GO:0016787">
    <property type="term" value="F:hydrolase activity"/>
    <property type="evidence" value="ECO:0007669"/>
    <property type="project" value="UniProtKB-KW"/>
</dbReference>
<evidence type="ECO:0000259" key="1">
    <source>
        <dbReference type="Pfam" id="PF12697"/>
    </source>
</evidence>
<dbReference type="RefSeq" id="WP_163573486.1">
    <property type="nucleotide sequence ID" value="NZ_BAAANY010000008.1"/>
</dbReference>
<dbReference type="EMBL" id="BAAANY010000008">
    <property type="protein sequence ID" value="GAA1674773.1"/>
    <property type="molecule type" value="Genomic_DNA"/>
</dbReference>
<name>A0ABP4SNI3_9ACTN</name>
<dbReference type="InterPro" id="IPR029058">
    <property type="entry name" value="AB_hydrolase_fold"/>
</dbReference>
<dbReference type="Proteomes" id="UP001500618">
    <property type="component" value="Unassembled WGS sequence"/>
</dbReference>